<proteinExistence type="predicted"/>
<feature type="compositionally biased region" description="Polar residues" evidence="1">
    <location>
        <begin position="36"/>
        <end position="47"/>
    </location>
</feature>
<feature type="compositionally biased region" description="Basic and acidic residues" evidence="1">
    <location>
        <begin position="68"/>
        <end position="83"/>
    </location>
</feature>
<dbReference type="EMBL" id="JAODAN010000001">
    <property type="protein sequence ID" value="KAK1927381.1"/>
    <property type="molecule type" value="Genomic_DNA"/>
</dbReference>
<keyword evidence="3" id="KW-1185">Reference proteome</keyword>
<feature type="region of interest" description="Disordered" evidence="1">
    <location>
        <begin position="1"/>
        <end position="128"/>
    </location>
</feature>
<organism evidence="2 3">
    <name type="scientific">Papiliotrema laurentii</name>
    <name type="common">Cryptococcus laurentii</name>
    <dbReference type="NCBI Taxonomy" id="5418"/>
    <lineage>
        <taxon>Eukaryota</taxon>
        <taxon>Fungi</taxon>
        <taxon>Dikarya</taxon>
        <taxon>Basidiomycota</taxon>
        <taxon>Agaricomycotina</taxon>
        <taxon>Tremellomycetes</taxon>
        <taxon>Tremellales</taxon>
        <taxon>Rhynchogastremaceae</taxon>
        <taxon>Papiliotrema</taxon>
    </lineage>
</organism>
<dbReference type="Proteomes" id="UP001182556">
    <property type="component" value="Unassembled WGS sequence"/>
</dbReference>
<feature type="compositionally biased region" description="Basic and acidic residues" evidence="1">
    <location>
        <begin position="102"/>
        <end position="128"/>
    </location>
</feature>
<sequence>MGNCFSDPSSSTKHKQPSGGQKLGSAPNVPPAGPASSAQKLGSTSGKRNNDPPRTLGGGAAGTGGSDAEARERALLAAEERAMNAKKKGVNSANPKAGKLSAKLEADRKAPLSPKQTDERMMDRGQWN</sequence>
<feature type="compositionally biased region" description="Gly residues" evidence="1">
    <location>
        <begin position="56"/>
        <end position="65"/>
    </location>
</feature>
<accession>A0AAD9L8N9</accession>
<reference evidence="2" key="1">
    <citation type="submission" date="2023-02" db="EMBL/GenBank/DDBJ databases">
        <title>Identification and recombinant expression of a fungal hydrolase from Papiliotrema laurentii that hydrolyzes apple cutin and clears colloidal polyester polyurethane.</title>
        <authorList>
            <consortium name="DOE Joint Genome Institute"/>
            <person name="Roman V.A."/>
            <person name="Bojanowski C."/>
            <person name="Crable B.R."/>
            <person name="Wagner D.N."/>
            <person name="Hung C.S."/>
            <person name="Nadeau L.J."/>
            <person name="Schratz L."/>
            <person name="Haridas S."/>
            <person name="Pangilinan J."/>
            <person name="Lipzen A."/>
            <person name="Na H."/>
            <person name="Yan M."/>
            <person name="Ng V."/>
            <person name="Grigoriev I.V."/>
            <person name="Spatafora J.W."/>
            <person name="Barlow D."/>
            <person name="Biffinger J."/>
            <person name="Kelley-Loughnane N."/>
            <person name="Varaljay V.A."/>
            <person name="Crookes-Goodson W.J."/>
        </authorList>
    </citation>
    <scope>NUCLEOTIDE SEQUENCE</scope>
    <source>
        <strain evidence="2">5307AH</strain>
    </source>
</reference>
<evidence type="ECO:0000313" key="2">
    <source>
        <dbReference type="EMBL" id="KAK1927381.1"/>
    </source>
</evidence>
<dbReference type="AlphaFoldDB" id="A0AAD9L8N9"/>
<comment type="caution">
    <text evidence="2">The sequence shown here is derived from an EMBL/GenBank/DDBJ whole genome shotgun (WGS) entry which is preliminary data.</text>
</comment>
<name>A0AAD9L8N9_PAPLA</name>
<evidence type="ECO:0000313" key="3">
    <source>
        <dbReference type="Proteomes" id="UP001182556"/>
    </source>
</evidence>
<evidence type="ECO:0000256" key="1">
    <source>
        <dbReference type="SAM" id="MobiDB-lite"/>
    </source>
</evidence>
<protein>
    <submittedName>
        <fullName evidence="2">Uncharacterized protein</fullName>
    </submittedName>
</protein>
<feature type="compositionally biased region" description="Polar residues" evidence="1">
    <location>
        <begin position="1"/>
        <end position="11"/>
    </location>
</feature>
<gene>
    <name evidence="2" type="ORF">DB88DRAFT_29014</name>
</gene>